<evidence type="ECO:0000313" key="1">
    <source>
        <dbReference type="EMBL" id="ETZ04472.1"/>
    </source>
</evidence>
<evidence type="ECO:0000313" key="2">
    <source>
        <dbReference type="Proteomes" id="UP000026922"/>
    </source>
</evidence>
<dbReference type="EMBL" id="ARPM03000193">
    <property type="protein sequence ID" value="ETZ04472.1"/>
    <property type="molecule type" value="Genomic_DNA"/>
</dbReference>
<dbReference type="AlphaFoldDB" id="A0A061JGT1"/>
<protein>
    <submittedName>
        <fullName evidence="1">Uncharacterized protein</fullName>
    </submittedName>
</protein>
<reference evidence="1 2" key="1">
    <citation type="journal article" date="2013" name="Genome Announc.">
        <title>Draft Genome Sequence of Holospora undulata Strain HU1, a Micronucleus-Specific Symbiont of the Ciliate Paramecium caudatum.</title>
        <authorList>
            <person name="Dohra H."/>
            <person name="Suzuki H."/>
            <person name="Suzuki T."/>
            <person name="Tanaka K."/>
            <person name="Fujishima M."/>
        </authorList>
    </citation>
    <scope>NUCLEOTIDE SEQUENCE [LARGE SCALE GENOMIC DNA]</scope>
    <source>
        <strain evidence="1 2">HU1</strain>
    </source>
</reference>
<keyword evidence="2" id="KW-1185">Reference proteome</keyword>
<accession>A0A061JGT1</accession>
<organism evidence="1 2">
    <name type="scientific">Holospora undulata HU1</name>
    <dbReference type="NCBI Taxonomy" id="1321371"/>
    <lineage>
        <taxon>Bacteria</taxon>
        <taxon>Pseudomonadati</taxon>
        <taxon>Pseudomonadota</taxon>
        <taxon>Alphaproteobacteria</taxon>
        <taxon>Holosporales</taxon>
        <taxon>Holosporaceae</taxon>
        <taxon>Holospora</taxon>
    </lineage>
</organism>
<dbReference type="Proteomes" id="UP000026922">
    <property type="component" value="Unassembled WGS sequence"/>
</dbReference>
<name>A0A061JGT1_9PROT</name>
<gene>
    <name evidence="1" type="ORF">K737_301130</name>
</gene>
<proteinExistence type="predicted"/>
<comment type="caution">
    <text evidence="1">The sequence shown here is derived from an EMBL/GenBank/DDBJ whole genome shotgun (WGS) entry which is preliminary data.</text>
</comment>
<sequence length="47" mass="5625">MKTFEYQEIINFEQRLHVVVKKAEHMGWGYYDAISDMLNEAYPTSQI</sequence>